<dbReference type="MEROPS" id="M24.008"/>
<dbReference type="InterPro" id="IPR029149">
    <property type="entry name" value="Creatin/AminoP/Spt16_N"/>
</dbReference>
<reference evidence="4" key="1">
    <citation type="submission" date="2007-10" db="EMBL/GenBank/DDBJ databases">
        <title>Complete sequence of chromosome of Desulforudis audaxviator MP104C.</title>
        <authorList>
            <person name="Copeland A."/>
            <person name="Lucas S."/>
            <person name="Lapidus A."/>
            <person name="Barry K."/>
            <person name="Glavina del Rio T."/>
            <person name="Dalin E."/>
            <person name="Tice H."/>
            <person name="Bruce D."/>
            <person name="Pitluck S."/>
            <person name="Lowry S.R."/>
            <person name="Larimer F."/>
            <person name="Land M.L."/>
            <person name="Hauser L."/>
            <person name="Kyrpides N."/>
            <person name="Ivanova N.N."/>
            <person name="Richardson P."/>
        </authorList>
    </citation>
    <scope>NUCLEOTIDE SEQUENCE [LARGE SCALE GENOMIC DNA]</scope>
    <source>
        <strain evidence="4">MP104C</strain>
    </source>
</reference>
<dbReference type="RefSeq" id="WP_012302102.1">
    <property type="nucleotide sequence ID" value="NC_010424.1"/>
</dbReference>
<evidence type="ECO:0000259" key="1">
    <source>
        <dbReference type="Pfam" id="PF00557"/>
    </source>
</evidence>
<dbReference type="Proteomes" id="UP000008544">
    <property type="component" value="Chromosome"/>
</dbReference>
<dbReference type="PANTHER" id="PTHR46112">
    <property type="entry name" value="AMINOPEPTIDASE"/>
    <property type="match status" value="1"/>
</dbReference>
<dbReference type="Pfam" id="PF01321">
    <property type="entry name" value="Creatinase_N"/>
    <property type="match status" value="1"/>
</dbReference>
<evidence type="ECO:0000259" key="2">
    <source>
        <dbReference type="Pfam" id="PF01321"/>
    </source>
</evidence>
<evidence type="ECO:0000313" key="3">
    <source>
        <dbReference type="EMBL" id="ACA59516.1"/>
    </source>
</evidence>
<dbReference type="OrthoDB" id="9806388at2"/>
<protein>
    <submittedName>
        <fullName evidence="3">Peptidase M24</fullName>
    </submittedName>
</protein>
<dbReference type="InterPro" id="IPR036005">
    <property type="entry name" value="Creatinase/aminopeptidase-like"/>
</dbReference>
<dbReference type="InterPro" id="IPR001714">
    <property type="entry name" value="Pept_M24_MAP"/>
</dbReference>
<dbReference type="CDD" id="cd01092">
    <property type="entry name" value="APP-like"/>
    <property type="match status" value="1"/>
</dbReference>
<keyword evidence="4" id="KW-1185">Reference proteome</keyword>
<dbReference type="Gene3D" id="3.90.230.10">
    <property type="entry name" value="Creatinase/methionine aminopeptidase superfamily"/>
    <property type="match status" value="1"/>
</dbReference>
<accession>B1I3B9</accession>
<proteinExistence type="predicted"/>
<dbReference type="InterPro" id="IPR050659">
    <property type="entry name" value="Peptidase_M24B"/>
</dbReference>
<dbReference type="HOGENOM" id="CLU_017266_4_0_9"/>
<gene>
    <name evidence="3" type="ordered locus">Daud_1004</name>
</gene>
<dbReference type="Pfam" id="PF00557">
    <property type="entry name" value="Peptidase_M24"/>
    <property type="match status" value="1"/>
</dbReference>
<reference evidence="3 4" key="2">
    <citation type="journal article" date="2008" name="Science">
        <title>Environmental genomics reveals a single-species ecosystem deep within Earth.</title>
        <authorList>
            <person name="Chivian D."/>
            <person name="Brodie E.L."/>
            <person name="Alm E.J."/>
            <person name="Culley D.E."/>
            <person name="Dehal P.S."/>
            <person name="Desantis T.Z."/>
            <person name="Gihring T.M."/>
            <person name="Lapidus A."/>
            <person name="Lin L.H."/>
            <person name="Lowry S.R."/>
            <person name="Moser D.P."/>
            <person name="Richardson P.M."/>
            <person name="Southam G."/>
            <person name="Wanger G."/>
            <person name="Pratt L.M."/>
            <person name="Andersen G.L."/>
            <person name="Hazen T.C."/>
            <person name="Brockman F.J."/>
            <person name="Arkin A.P."/>
            <person name="Onstott T.C."/>
        </authorList>
    </citation>
    <scope>NUCLEOTIDE SEQUENCE [LARGE SCALE GENOMIC DNA]</scope>
    <source>
        <strain evidence="3 4">MP104C</strain>
    </source>
</reference>
<feature type="domain" description="Peptidase M24" evidence="1">
    <location>
        <begin position="136"/>
        <end position="340"/>
    </location>
</feature>
<name>B1I3B9_DESAP</name>
<dbReference type="eggNOG" id="COG0006">
    <property type="taxonomic scope" value="Bacteria"/>
</dbReference>
<dbReference type="KEGG" id="dau:Daud_1004"/>
<dbReference type="AlphaFoldDB" id="B1I3B9"/>
<dbReference type="EMBL" id="CP000860">
    <property type="protein sequence ID" value="ACA59516.1"/>
    <property type="molecule type" value="Genomic_DNA"/>
</dbReference>
<dbReference type="SUPFAM" id="SSF53092">
    <property type="entry name" value="Creatinase/prolidase N-terminal domain"/>
    <property type="match status" value="1"/>
</dbReference>
<dbReference type="PRINTS" id="PR00599">
    <property type="entry name" value="MAPEPTIDASE"/>
</dbReference>
<dbReference type="SUPFAM" id="SSF55920">
    <property type="entry name" value="Creatinase/aminopeptidase"/>
    <property type="match status" value="1"/>
</dbReference>
<organism evidence="3 4">
    <name type="scientific">Desulforudis audaxviator (strain MP104C)</name>
    <dbReference type="NCBI Taxonomy" id="477974"/>
    <lineage>
        <taxon>Bacteria</taxon>
        <taxon>Bacillati</taxon>
        <taxon>Bacillota</taxon>
        <taxon>Clostridia</taxon>
        <taxon>Thermoanaerobacterales</taxon>
        <taxon>Candidatus Desulforudaceae</taxon>
        <taxon>Candidatus Desulforudis</taxon>
    </lineage>
</organism>
<dbReference type="GO" id="GO:0008235">
    <property type="term" value="F:metalloexopeptidase activity"/>
    <property type="evidence" value="ECO:0007669"/>
    <property type="project" value="UniProtKB-ARBA"/>
</dbReference>
<evidence type="ECO:0000313" key="4">
    <source>
        <dbReference type="Proteomes" id="UP000008544"/>
    </source>
</evidence>
<dbReference type="InterPro" id="IPR000587">
    <property type="entry name" value="Creatinase_N"/>
</dbReference>
<dbReference type="STRING" id="477974.Daud_1004"/>
<feature type="domain" description="Creatinase N-terminal" evidence="2">
    <location>
        <begin position="4"/>
        <end position="129"/>
    </location>
</feature>
<dbReference type="InterPro" id="IPR000994">
    <property type="entry name" value="Pept_M24"/>
</dbReference>
<dbReference type="PANTHER" id="PTHR46112:SF3">
    <property type="entry name" value="AMINOPEPTIDASE YPDF"/>
    <property type="match status" value="1"/>
</dbReference>
<dbReference type="Gene3D" id="3.40.350.10">
    <property type="entry name" value="Creatinase/prolidase N-terminal domain"/>
    <property type="match status" value="1"/>
</dbReference>
<sequence length="357" mass="39005">MLKRVERVKQLISKSGLDALIVTGRDNVRYLSGFTGSAGVLLVSAEKALLFTDSRYVTQAAEEAYAFEIMEIEKTWPEHLAEILSEHRDMAVGFESEHVTHQQFLRMAEVLAAVELKPVKDMVEGLRAVKEEPEIEKIRRAVSLVDEAFAEILDYIEAGRSEREIALELEFHLRHRGAERIAFETIVASGARAALPHGAASGKLLEHGDLVVMDFGAVCNGYCSDFTRTVLVGGAPEPWQEEIFEVVLEAQGAGIAAVRAGVPASEVDRVVREVIAGRGYGDYFGHGSGHGLGLQVHELPRLDRFSTETLEAGMVVTVEPGIYLPGRGGVRIEDVVVVRENGAEVLTGTAKDRLFSV</sequence>
<dbReference type="GO" id="GO:0004177">
    <property type="term" value="F:aminopeptidase activity"/>
    <property type="evidence" value="ECO:0007669"/>
    <property type="project" value="UniProtKB-ARBA"/>
</dbReference>